<accession>A0A2C9EQC9</accession>
<dbReference type="InterPro" id="IPR050832">
    <property type="entry name" value="Bact_Acetyltransf"/>
</dbReference>
<dbReference type="GeneID" id="57477110"/>
<dbReference type="SUPFAM" id="SSF55729">
    <property type="entry name" value="Acyl-CoA N-acyltransferases (Nat)"/>
    <property type="match status" value="1"/>
</dbReference>
<organism evidence="4 5">
    <name type="scientific">Pseudomonas protegens (strain DSM 19095 / LMG 27888 / CFBP 6595 / CHA0)</name>
    <dbReference type="NCBI Taxonomy" id="1124983"/>
    <lineage>
        <taxon>Bacteria</taxon>
        <taxon>Pseudomonadati</taxon>
        <taxon>Pseudomonadota</taxon>
        <taxon>Gammaproteobacteria</taxon>
        <taxon>Pseudomonadales</taxon>
        <taxon>Pseudomonadaceae</taxon>
        <taxon>Pseudomonas</taxon>
    </lineage>
</organism>
<dbReference type="eggNOG" id="COG0456">
    <property type="taxonomic scope" value="Bacteria"/>
</dbReference>
<dbReference type="HOGENOM" id="CLU_013985_34_1_6"/>
<dbReference type="CDD" id="cd04301">
    <property type="entry name" value="NAT_SF"/>
    <property type="match status" value="1"/>
</dbReference>
<keyword evidence="1 4" id="KW-0808">Transferase</keyword>
<dbReference type="InterPro" id="IPR016181">
    <property type="entry name" value="Acyl_CoA_acyltransferase"/>
</dbReference>
<gene>
    <name evidence="4" type="ORF">PFLCHA0_c41030</name>
</gene>
<dbReference type="NCBIfam" id="NF002959">
    <property type="entry name" value="PRK03624.1"/>
    <property type="match status" value="1"/>
</dbReference>
<sequence>MIQIVEYSNPHHRQPVIDLWNRSFGYDTAHNTPSLAIDRKLAVDDALFFVALDQGQVIGTLMAGYDGHRGWLYALAVDPQQRRLGTGRALVRHGEQALQGRGCLKINLQILSSNAAVQSFYQALGYQVEPRISMGKVISANLPEHLRG</sequence>
<dbReference type="InterPro" id="IPR000182">
    <property type="entry name" value="GNAT_dom"/>
</dbReference>
<dbReference type="PROSITE" id="PS51186">
    <property type="entry name" value="GNAT"/>
    <property type="match status" value="1"/>
</dbReference>
<name>A0A2C9EQC9_PSEPH</name>
<proteinExistence type="predicted"/>
<reference evidence="5" key="1">
    <citation type="journal article" date="2014" name="Genome Announc.">
        <title>Full-genome sequence of the plant growth-promoting bacterium Pseudomonas protegens CHA0.</title>
        <authorList>
            <person name="Jousset A."/>
            <person name="Schuldes J."/>
            <person name="Keel C."/>
            <person name="Maurhofer M."/>
            <person name="Daniel R."/>
            <person name="Scheu S."/>
            <person name="Thuermer A."/>
        </authorList>
    </citation>
    <scope>NUCLEOTIDE SEQUENCE [LARGE SCALE GENOMIC DNA]</scope>
    <source>
        <strain evidence="5">DSM 19095 / LMG 27888 / CFBP 6595 / CHA0</strain>
    </source>
</reference>
<keyword evidence="2" id="KW-0012">Acyltransferase</keyword>
<evidence type="ECO:0000313" key="4">
    <source>
        <dbReference type="EMBL" id="AGL85867.1"/>
    </source>
</evidence>
<dbReference type="AlphaFoldDB" id="A0A2C9EQC9"/>
<dbReference type="RefSeq" id="WP_011062328.1">
    <property type="nucleotide sequence ID" value="NC_021237.1"/>
</dbReference>
<dbReference type="GO" id="GO:0016747">
    <property type="term" value="F:acyltransferase activity, transferring groups other than amino-acyl groups"/>
    <property type="evidence" value="ECO:0007669"/>
    <property type="project" value="InterPro"/>
</dbReference>
<dbReference type="EMBL" id="CP003190">
    <property type="protein sequence ID" value="AGL85867.1"/>
    <property type="molecule type" value="Genomic_DNA"/>
</dbReference>
<dbReference type="Pfam" id="PF00583">
    <property type="entry name" value="Acetyltransf_1"/>
    <property type="match status" value="1"/>
</dbReference>
<evidence type="ECO:0000256" key="2">
    <source>
        <dbReference type="ARBA" id="ARBA00023315"/>
    </source>
</evidence>
<dbReference type="PANTHER" id="PTHR43877">
    <property type="entry name" value="AMINOALKYLPHOSPHONATE N-ACETYLTRANSFERASE-RELATED-RELATED"/>
    <property type="match status" value="1"/>
</dbReference>
<dbReference type="KEGG" id="pprc:PFLCHA0_c41030"/>
<evidence type="ECO:0000259" key="3">
    <source>
        <dbReference type="PROSITE" id="PS51186"/>
    </source>
</evidence>
<dbReference type="Proteomes" id="UP000013940">
    <property type="component" value="Chromosome"/>
</dbReference>
<evidence type="ECO:0000313" key="5">
    <source>
        <dbReference type="Proteomes" id="UP000013940"/>
    </source>
</evidence>
<evidence type="ECO:0000256" key="1">
    <source>
        <dbReference type="ARBA" id="ARBA00022679"/>
    </source>
</evidence>
<feature type="domain" description="N-acetyltransferase" evidence="3">
    <location>
        <begin position="3"/>
        <end position="148"/>
    </location>
</feature>
<dbReference type="Gene3D" id="3.40.630.30">
    <property type="match status" value="1"/>
</dbReference>
<protein>
    <submittedName>
        <fullName evidence="4">Acetyltransferase, GNAT family</fullName>
    </submittedName>
</protein>